<dbReference type="InterPro" id="IPR003594">
    <property type="entry name" value="HATPase_dom"/>
</dbReference>
<dbReference type="PANTHER" id="PTHR45866:SF1">
    <property type="entry name" value="DNA GYRASE SUBUNIT B, MITOCHONDRIAL"/>
    <property type="match status" value="1"/>
</dbReference>
<dbReference type="InterPro" id="IPR013506">
    <property type="entry name" value="Topo_IIA_bsu_dom2"/>
</dbReference>
<dbReference type="STRING" id="266779.Meso_3603"/>
<evidence type="ECO:0000256" key="5">
    <source>
        <dbReference type="ARBA" id="ARBA00022741"/>
    </source>
</evidence>
<comment type="cofactor">
    <cofactor evidence="11">
        <name>Mg(2+)</name>
        <dbReference type="ChEBI" id="CHEBI:18420"/>
    </cofactor>
    <cofactor evidence="11">
        <name>Mn(2+)</name>
        <dbReference type="ChEBI" id="CHEBI:29035"/>
    </cofactor>
    <cofactor evidence="11">
        <name>Ca(2+)</name>
        <dbReference type="ChEBI" id="CHEBI:29108"/>
    </cofactor>
    <text evidence="11">Binds two Mg(2+) per subunit. The magnesium ions form salt bridges with both the protein and the DNA. Can also accept other divalent metal cations, such as Mn(2+) or Ca(2+).</text>
</comment>
<evidence type="ECO:0000256" key="1">
    <source>
        <dbReference type="ARBA" id="ARBA00000185"/>
    </source>
</evidence>
<feature type="binding site" evidence="11">
    <location>
        <position position="512"/>
    </location>
    <ligand>
        <name>Mg(2+)</name>
        <dbReference type="ChEBI" id="CHEBI:18420"/>
        <label>2</label>
    </ligand>
</feature>
<dbReference type="PRINTS" id="PR01159">
    <property type="entry name" value="DNAGYRASEB"/>
</dbReference>
<dbReference type="Gene3D" id="3.40.50.670">
    <property type="match status" value="2"/>
</dbReference>
<dbReference type="Pfam" id="PF18053">
    <property type="entry name" value="GyrB_insert"/>
    <property type="match status" value="1"/>
</dbReference>
<dbReference type="HOGENOM" id="CLU_006146_4_1_5"/>
<dbReference type="InterPro" id="IPR002288">
    <property type="entry name" value="DNA_gyrase_B_C"/>
</dbReference>
<dbReference type="SUPFAM" id="SSF54211">
    <property type="entry name" value="Ribosomal protein S5 domain 2-like"/>
    <property type="match status" value="1"/>
</dbReference>
<comment type="catalytic activity">
    <reaction evidence="1 11">
        <text>ATP-dependent breakage, passage and rejoining of double-stranded DNA.</text>
        <dbReference type="EC" id="5.6.2.2"/>
    </reaction>
</comment>
<dbReference type="InterPro" id="IPR036890">
    <property type="entry name" value="HATPase_C_sf"/>
</dbReference>
<keyword evidence="5 11" id="KW-0547">Nucleotide-binding</keyword>
<dbReference type="KEGG" id="mes:Meso_3603"/>
<dbReference type="GO" id="GO:0005737">
    <property type="term" value="C:cytoplasm"/>
    <property type="evidence" value="ECO:0007669"/>
    <property type="project" value="UniProtKB-SubCell"/>
</dbReference>
<keyword evidence="7 11" id="KW-0460">Magnesium</keyword>
<dbReference type="InterPro" id="IPR011557">
    <property type="entry name" value="GyrB"/>
</dbReference>
<feature type="binding site" evidence="11">
    <location>
        <position position="510"/>
    </location>
    <ligand>
        <name>Mg(2+)</name>
        <dbReference type="ChEBI" id="CHEBI:18420"/>
        <label>1</label>
        <note>catalytic</note>
    </ligand>
</feature>
<keyword evidence="4 11" id="KW-0479">Metal-binding</keyword>
<dbReference type="OrthoDB" id="9802808at2"/>
<feature type="domain" description="Toprim" evidence="12">
    <location>
        <begin position="430"/>
        <end position="545"/>
    </location>
</feature>
<sequence>MSATPERLNGEPAEYGAESIKVLKGLDAVRKRPGMYIGDTDDGSGLHHMVYEVVDNAIDEALAGYASLVTVSLNPDGSCTVTDNGRGIPTDIHAGEGVSAAEVIMTQLHAGGKFDQNSYKVSGGLHGVGVSVVNALSTWLKLKIRRKGQIHEMSFSHGVPDAPLAVTGDAGEETGTEVTFLPSPETFTKTDFDYATLEHRLRELAFLNSGVRILLSDRRHADLKEQQFLYDGGIIEFVKYLDRAKKPLIPEPISISGERDGITVELAMWWNDSYHENVLAFTNNIPQRDGGTHMAGFRGALTRQVTSYADVSGLTKKEKVSLTGDDCREGLSAVLSVKVPDPKFSSQTKDKLVSSEVRPVVESLVNEALGTWLEEHPAEAKILVGKVVEAAAAREAARKARELTRRKGVLDITSLPGKLADCQERDPAKSELFIVEGDSAGGSAKSGRSRKNQAILPLRGKILNVERARFDRMLSSDMIGTLITALGTGIGKDEFNADKLRYHKIIIMTDADVDGAHIRTLLLTFFFRQMPELIERGHLYIAQPPLYKVTRGKSVQYIKDEAAFEEFLIDTGLQEAALELSTGEVRSGQDLKQVIEDARAVRSLINGLHTRYDRTVVEQAAIAGALNAAVLADPGRSAEAAAYVARRLDMISEETERGWQGRVNPSNEGAGGYLFERTVRGVRDVVILDAALIGSADSRAIDRYTPRLQEVFAMPPVLRRNDKSETVSGPMALLDAVFATGRKGLTMQRYKGLGEMNAEQLWETTLDPDARSLLQVKVPDATDADALFARLMGDEVEPRRDFIQENALSVANLDV</sequence>
<dbReference type="SMART" id="SM00433">
    <property type="entry name" value="TOP2c"/>
    <property type="match status" value="1"/>
</dbReference>
<dbReference type="GO" id="GO:0006265">
    <property type="term" value="P:DNA topological change"/>
    <property type="evidence" value="ECO:0007669"/>
    <property type="project" value="UniProtKB-UniRule"/>
</dbReference>
<evidence type="ECO:0000256" key="7">
    <source>
        <dbReference type="ARBA" id="ARBA00022842"/>
    </source>
</evidence>
<keyword evidence="3 11" id="KW-0963">Cytoplasm</keyword>
<gene>
    <name evidence="11" type="primary">gyrB</name>
    <name evidence="13" type="ordered locus">Meso_3603</name>
</gene>
<comment type="function">
    <text evidence="11">A type II topoisomerase that negatively supercoils closed circular double-stranded (ds) DNA in an ATP-dependent manner to modulate DNA topology and maintain chromosomes in an underwound state. Negative supercoiling favors strand separation, and DNA replication, transcription, recombination and repair, all of which involve strand separation. Also able to catalyze the interconversion of other topological isomers of dsDNA rings, including catenanes and knotted rings. Type II topoisomerases break and join 2 DNA strands simultaneously in an ATP-dependent manner.</text>
</comment>
<evidence type="ECO:0000256" key="10">
    <source>
        <dbReference type="ARBA" id="ARBA00023235"/>
    </source>
</evidence>
<dbReference type="GO" id="GO:0005524">
    <property type="term" value="F:ATP binding"/>
    <property type="evidence" value="ECO:0007669"/>
    <property type="project" value="UniProtKB-UniRule"/>
</dbReference>
<organism evidence="13">
    <name type="scientific">Chelativorans sp. (strain BNC1)</name>
    <dbReference type="NCBI Taxonomy" id="266779"/>
    <lineage>
        <taxon>Bacteria</taxon>
        <taxon>Pseudomonadati</taxon>
        <taxon>Pseudomonadota</taxon>
        <taxon>Alphaproteobacteria</taxon>
        <taxon>Hyphomicrobiales</taxon>
        <taxon>Phyllobacteriaceae</taxon>
        <taxon>Chelativorans</taxon>
    </lineage>
</organism>
<reference evidence="13" key="1">
    <citation type="submission" date="2006-06" db="EMBL/GenBank/DDBJ databases">
        <title>Complete sequence of chromosome of Chelativorans sp. BNC1.</title>
        <authorList>
            <consortium name="US DOE Joint Genome Institute"/>
            <person name="Copeland A."/>
            <person name="Lucas S."/>
            <person name="Lapidus A."/>
            <person name="Barry K."/>
            <person name="Detter J.C."/>
            <person name="Glavina del Rio T."/>
            <person name="Hammon N."/>
            <person name="Israni S."/>
            <person name="Dalin E."/>
            <person name="Tice H."/>
            <person name="Pitluck S."/>
            <person name="Chertkov O."/>
            <person name="Brettin T."/>
            <person name="Bruce D."/>
            <person name="Han C."/>
            <person name="Tapia R."/>
            <person name="Gilna P."/>
            <person name="Schmutz J."/>
            <person name="Larimer F."/>
            <person name="Land M."/>
            <person name="Hauser L."/>
            <person name="Kyrpides N."/>
            <person name="Mikhailova N."/>
            <person name="Richardson P."/>
        </authorList>
    </citation>
    <scope>NUCLEOTIDE SEQUENCE</scope>
    <source>
        <strain evidence="13">BNC1</strain>
    </source>
</reference>
<dbReference type="SUPFAM" id="SSF55874">
    <property type="entry name" value="ATPase domain of HSP90 chaperone/DNA topoisomerase II/histidine kinase"/>
    <property type="match status" value="1"/>
</dbReference>
<dbReference type="Pfam" id="PF00204">
    <property type="entry name" value="DNA_gyraseB"/>
    <property type="match status" value="1"/>
</dbReference>
<dbReference type="NCBIfam" id="NF011501">
    <property type="entry name" value="PRK14939.1"/>
    <property type="match status" value="1"/>
</dbReference>
<feature type="binding site" evidence="11">
    <location>
        <position position="510"/>
    </location>
    <ligand>
        <name>Mg(2+)</name>
        <dbReference type="ChEBI" id="CHEBI:18420"/>
        <label>2</label>
    </ligand>
</feature>
<dbReference type="InterPro" id="IPR034160">
    <property type="entry name" value="TOPRIM_GyrB"/>
</dbReference>
<dbReference type="CDD" id="cd03366">
    <property type="entry name" value="TOPRIM_TopoIIA_GyrB"/>
    <property type="match status" value="1"/>
</dbReference>
<dbReference type="PROSITE" id="PS50880">
    <property type="entry name" value="TOPRIM"/>
    <property type="match status" value="1"/>
</dbReference>
<dbReference type="eggNOG" id="COG0187">
    <property type="taxonomic scope" value="Bacteria"/>
</dbReference>
<keyword evidence="6 11" id="KW-0067">ATP-binding</keyword>
<accession>Q11CA3</accession>
<proteinExistence type="inferred from homology"/>
<keyword evidence="10 11" id="KW-0413">Isomerase</keyword>
<dbReference type="NCBIfam" id="NF004189">
    <property type="entry name" value="PRK05644.1"/>
    <property type="match status" value="1"/>
</dbReference>
<keyword evidence="8 11" id="KW-0799">Topoisomerase</keyword>
<dbReference type="InterPro" id="IPR014721">
    <property type="entry name" value="Ribsml_uS5_D2-typ_fold_subgr"/>
</dbReference>
<protein>
    <recommendedName>
        <fullName evidence="11">DNA gyrase subunit B</fullName>
        <ecNumber evidence="11">5.6.2.2</ecNumber>
    </recommendedName>
</protein>
<evidence type="ECO:0000256" key="3">
    <source>
        <dbReference type="ARBA" id="ARBA00022490"/>
    </source>
</evidence>
<dbReference type="PROSITE" id="PS00177">
    <property type="entry name" value="TOPOISOMERASE_II"/>
    <property type="match status" value="1"/>
</dbReference>
<evidence type="ECO:0000256" key="6">
    <source>
        <dbReference type="ARBA" id="ARBA00022840"/>
    </source>
</evidence>
<dbReference type="InterPro" id="IPR018522">
    <property type="entry name" value="TopoIIA_CS"/>
</dbReference>
<dbReference type="InterPro" id="IPR001241">
    <property type="entry name" value="Topo_IIA"/>
</dbReference>
<dbReference type="InterPro" id="IPR013760">
    <property type="entry name" value="Topo_IIA-like_dom_sf"/>
</dbReference>
<dbReference type="PANTHER" id="PTHR45866">
    <property type="entry name" value="DNA GYRASE/TOPOISOMERASE SUBUNIT B"/>
    <property type="match status" value="1"/>
</dbReference>
<evidence type="ECO:0000256" key="11">
    <source>
        <dbReference type="HAMAP-Rule" id="MF_01898"/>
    </source>
</evidence>
<evidence type="ECO:0000256" key="9">
    <source>
        <dbReference type="ARBA" id="ARBA00023125"/>
    </source>
</evidence>
<dbReference type="EC" id="5.6.2.2" evidence="11"/>
<comment type="similarity">
    <text evidence="2 11">Belongs to the type II topoisomerase GyrB family.</text>
</comment>
<evidence type="ECO:0000256" key="8">
    <source>
        <dbReference type="ARBA" id="ARBA00023029"/>
    </source>
</evidence>
<dbReference type="Pfam" id="PF00986">
    <property type="entry name" value="DNA_gyraseB_C"/>
    <property type="match status" value="1"/>
</dbReference>
<name>Q11CA3_CHESB</name>
<dbReference type="GO" id="GO:0003677">
    <property type="term" value="F:DNA binding"/>
    <property type="evidence" value="ECO:0007669"/>
    <property type="project" value="UniProtKB-KW"/>
</dbReference>
<dbReference type="CDD" id="cd00822">
    <property type="entry name" value="TopoII_Trans_DNA_gyrase"/>
    <property type="match status" value="1"/>
</dbReference>
<dbReference type="FunFam" id="3.30.565.10:FF:000002">
    <property type="entry name" value="DNA gyrase subunit B"/>
    <property type="match status" value="1"/>
</dbReference>
<feature type="site" description="Interaction with DNA" evidence="11">
    <location>
        <position position="464"/>
    </location>
</feature>
<comment type="miscellaneous">
    <text evidence="11">Few gyrases are as efficient as E.coli at forming negative supercoils. Not all organisms have 2 type II topoisomerases; in organisms with a single type II topoisomerase this enzyme also has to decatenate newly replicated chromosomes.</text>
</comment>
<dbReference type="InterPro" id="IPR041423">
    <property type="entry name" value="GyrB_insert"/>
</dbReference>
<dbReference type="Gene3D" id="3.30.230.10">
    <property type="match status" value="1"/>
</dbReference>
<dbReference type="Pfam" id="PF01751">
    <property type="entry name" value="Toprim"/>
    <property type="match status" value="1"/>
</dbReference>
<dbReference type="HAMAP" id="MF_01898">
    <property type="entry name" value="GyrB"/>
    <property type="match status" value="1"/>
</dbReference>
<dbReference type="InterPro" id="IPR020568">
    <property type="entry name" value="Ribosomal_Su5_D2-typ_SF"/>
</dbReference>
<evidence type="ECO:0000313" key="13">
    <source>
        <dbReference type="EMBL" id="ABG64972.1"/>
    </source>
</evidence>
<dbReference type="AlphaFoldDB" id="Q11CA3"/>
<dbReference type="GO" id="GO:0005694">
    <property type="term" value="C:chromosome"/>
    <property type="evidence" value="ECO:0007669"/>
    <property type="project" value="InterPro"/>
</dbReference>
<comment type="subunit">
    <text evidence="11">Heterotetramer, composed of two GyrA and two GyrB chains. In the heterotetramer, GyrA contains the active site tyrosine that forms a transient covalent intermediate with DNA, while GyrB binds cofactors and catalyzes ATP hydrolysis.</text>
</comment>
<dbReference type="GO" id="GO:0003918">
    <property type="term" value="F:DNA topoisomerase type II (double strand cut, ATP-hydrolyzing) activity"/>
    <property type="evidence" value="ECO:0007669"/>
    <property type="project" value="UniProtKB-UniRule"/>
</dbReference>
<dbReference type="Pfam" id="PF21249">
    <property type="entry name" value="GyrB_hook"/>
    <property type="match status" value="1"/>
</dbReference>
<feature type="binding site" evidence="11">
    <location>
        <position position="436"/>
    </location>
    <ligand>
        <name>Mg(2+)</name>
        <dbReference type="ChEBI" id="CHEBI:18420"/>
        <label>1</label>
        <note>catalytic</note>
    </ligand>
</feature>
<dbReference type="Pfam" id="PF02518">
    <property type="entry name" value="HATPase_c"/>
    <property type="match status" value="1"/>
</dbReference>
<dbReference type="SMART" id="SM00387">
    <property type="entry name" value="HATPase_c"/>
    <property type="match status" value="1"/>
</dbReference>
<comment type="subcellular location">
    <subcellularLocation>
        <location evidence="11">Cytoplasm</location>
    </subcellularLocation>
</comment>
<dbReference type="EMBL" id="CP000390">
    <property type="protein sequence ID" value="ABG64972.1"/>
    <property type="molecule type" value="Genomic_DNA"/>
</dbReference>
<dbReference type="Gene3D" id="3.30.565.10">
    <property type="entry name" value="Histidine kinase-like ATPase, C-terminal domain"/>
    <property type="match status" value="1"/>
</dbReference>
<dbReference type="GO" id="GO:0006261">
    <property type="term" value="P:DNA-templated DNA replication"/>
    <property type="evidence" value="ECO:0007669"/>
    <property type="project" value="UniProtKB-UniRule"/>
</dbReference>
<dbReference type="InterPro" id="IPR006171">
    <property type="entry name" value="TOPRIM_dom"/>
</dbReference>
<dbReference type="FunFam" id="3.40.50.670:FF:000007">
    <property type="entry name" value="DNA gyrase subunit B"/>
    <property type="match status" value="1"/>
</dbReference>
<keyword evidence="9" id="KW-0238">DNA-binding</keyword>
<dbReference type="InterPro" id="IPR049353">
    <property type="entry name" value="GyrB_hook"/>
</dbReference>
<dbReference type="SUPFAM" id="SSF56719">
    <property type="entry name" value="Type II DNA topoisomerase"/>
    <property type="match status" value="1"/>
</dbReference>
<dbReference type="PRINTS" id="PR00418">
    <property type="entry name" value="TPI2FAMILY"/>
</dbReference>
<dbReference type="InterPro" id="IPR013759">
    <property type="entry name" value="Topo_IIA_B_C"/>
</dbReference>
<feature type="site" description="Interaction with DNA" evidence="11">
    <location>
        <position position="461"/>
    </location>
</feature>
<evidence type="ECO:0000256" key="4">
    <source>
        <dbReference type="ARBA" id="ARBA00022723"/>
    </source>
</evidence>
<evidence type="ECO:0000256" key="2">
    <source>
        <dbReference type="ARBA" id="ARBA00010708"/>
    </source>
</evidence>
<dbReference type="FunFam" id="3.30.230.10:FF:000005">
    <property type="entry name" value="DNA gyrase subunit B"/>
    <property type="match status" value="1"/>
</dbReference>
<dbReference type="CDD" id="cd16928">
    <property type="entry name" value="HATPase_GyrB-like"/>
    <property type="match status" value="1"/>
</dbReference>
<dbReference type="GO" id="GO:0046872">
    <property type="term" value="F:metal ion binding"/>
    <property type="evidence" value="ECO:0007669"/>
    <property type="project" value="UniProtKB-KW"/>
</dbReference>
<dbReference type="NCBIfam" id="TIGR01059">
    <property type="entry name" value="gyrB"/>
    <property type="match status" value="1"/>
</dbReference>
<evidence type="ECO:0000259" key="12">
    <source>
        <dbReference type="PROSITE" id="PS50880"/>
    </source>
</evidence>
<dbReference type="InterPro" id="IPR000565">
    <property type="entry name" value="Topo_IIA_B"/>
</dbReference>